<dbReference type="InterPro" id="IPR035684">
    <property type="entry name" value="ArgRS_core"/>
</dbReference>
<dbReference type="PRINTS" id="PR01038">
    <property type="entry name" value="TRNASYNTHARG"/>
</dbReference>
<dbReference type="HAMAP" id="MF_00123">
    <property type="entry name" value="Arg_tRNA_synth"/>
    <property type="match status" value="1"/>
</dbReference>
<evidence type="ECO:0000256" key="6">
    <source>
        <dbReference type="ARBA" id="ARBA00022917"/>
    </source>
</evidence>
<evidence type="ECO:0000313" key="12">
    <source>
        <dbReference type="EMBL" id="CCC82612.1"/>
    </source>
</evidence>
<feature type="domain" description="DALR anticodon binding" evidence="11">
    <location>
        <begin position="519"/>
        <end position="634"/>
    </location>
</feature>
<dbReference type="PANTHER" id="PTHR11956:SF5">
    <property type="entry name" value="ARGININE--TRNA LIGASE, CYTOPLASMIC"/>
    <property type="match status" value="1"/>
</dbReference>
<evidence type="ECO:0000259" key="11">
    <source>
        <dbReference type="SMART" id="SM00836"/>
    </source>
</evidence>
<keyword evidence="3 9" id="KW-0436">Ligase</keyword>
<dbReference type="Proteomes" id="UP000002654">
    <property type="component" value="Chromosome"/>
</dbReference>
<dbReference type="InterPro" id="IPR009080">
    <property type="entry name" value="tRNAsynth_Ia_anticodon-bd"/>
</dbReference>
<dbReference type="FunFam" id="3.40.50.620:FF:000659">
    <property type="entry name" value="DALR anticodon binding domain containing protein"/>
    <property type="match status" value="1"/>
</dbReference>
<keyword evidence="2 9" id="KW-0963">Cytoplasm</keyword>
<sequence>MEHLIVDPLDAVISEFERLVDEIVAKIGATTRPEVEFPSKFAFVTARLHKLRPSPEAVAETLRGRRFEYLANVRLENMYLNADVDVRRLAVALFDSVRSAGEKYGYSARCKVGRFLVEHTSANPLHPLHVGHGRNAVLGDSLVRLLRFCGNDVEVHFYVDDCGSQVMYAALGYEAVSEEVNKMVERGVKPDLAVGYVYSVATAIAEINRLKRLAEGQSDEKRREILAEIDEWMGVIKRHMDAEPELTNLLAERLGRRDLFTEAAELNRLYERGDLQARAKVRAVVDLVLKGQRATLERLGIAIDKWDYESELAVWSNKAVELVEELKRRWPSYIENKEGAVVFRADKFVEDFNLREELDLPKFIPPVTLTRSDGTTLYVTRDVAYALWQAQHAVDKVVRVISSEQTHEQAHVKIILYALGHKEEAKRIVHYSYEMVNMPGMKMSARRGQYVSLDEILDEAAERSAEMVKEKDRETAAVIGEKVGVGAVRYFYLSASPRKPIDFKWDVVLNMRSNSGPFLQYTYVRAASILEKAGEAPEAAPSVPDSLPPEERDLVVRLAMWPRVVASAVKDLRPDYISDYLNSLALLFNSYYEKYPVIKAEGDVRRFRLALVNVVRITMKNGLEILGVPVLSRM</sequence>
<dbReference type="Gene3D" id="3.40.50.620">
    <property type="entry name" value="HUPs"/>
    <property type="match status" value="1"/>
</dbReference>
<dbReference type="InterPro" id="IPR014729">
    <property type="entry name" value="Rossmann-like_a/b/a_fold"/>
</dbReference>
<dbReference type="GO" id="GO:0006420">
    <property type="term" value="P:arginyl-tRNA aminoacylation"/>
    <property type="evidence" value="ECO:0007669"/>
    <property type="project" value="UniProtKB-UniRule"/>
</dbReference>
<feature type="short sequence motif" description="'HIGH' region" evidence="9">
    <location>
        <begin position="122"/>
        <end position="132"/>
    </location>
</feature>
<name>G4RM17_THETK</name>
<keyword evidence="13" id="KW-1185">Reference proteome</keyword>
<dbReference type="Pfam" id="PF05746">
    <property type="entry name" value="DALR_1"/>
    <property type="match status" value="1"/>
</dbReference>
<dbReference type="NCBIfam" id="TIGR00456">
    <property type="entry name" value="argS"/>
    <property type="match status" value="1"/>
</dbReference>
<comment type="similarity">
    <text evidence="1 9 10">Belongs to the class-I aminoacyl-tRNA synthetase family.</text>
</comment>
<dbReference type="SMART" id="SM00836">
    <property type="entry name" value="DALR_1"/>
    <property type="match status" value="1"/>
</dbReference>
<evidence type="ECO:0000256" key="10">
    <source>
        <dbReference type="RuleBase" id="RU363038"/>
    </source>
</evidence>
<evidence type="ECO:0000256" key="8">
    <source>
        <dbReference type="ARBA" id="ARBA00049339"/>
    </source>
</evidence>
<dbReference type="GO" id="GO:0005737">
    <property type="term" value="C:cytoplasm"/>
    <property type="evidence" value="ECO:0007669"/>
    <property type="project" value="UniProtKB-SubCell"/>
</dbReference>
<dbReference type="PaxDb" id="768679-TTX_1998"/>
<dbReference type="SUPFAM" id="SSF52374">
    <property type="entry name" value="Nucleotidylyl transferase"/>
    <property type="match status" value="1"/>
</dbReference>
<gene>
    <name evidence="9 12" type="primary">argS</name>
    <name evidence="12" type="ordered locus">TTX_1998</name>
</gene>
<accession>G4RM17</accession>
<dbReference type="STRING" id="768679.TTX_1998"/>
<organism evidence="12 13">
    <name type="scientific">Thermoproteus tenax (strain ATCC 35583 / DSM 2078 / JCM 9277 / NBRC 100435 / Kra 1)</name>
    <dbReference type="NCBI Taxonomy" id="768679"/>
    <lineage>
        <taxon>Archaea</taxon>
        <taxon>Thermoproteota</taxon>
        <taxon>Thermoprotei</taxon>
        <taxon>Thermoproteales</taxon>
        <taxon>Thermoproteaceae</taxon>
        <taxon>Thermoproteus</taxon>
    </lineage>
</organism>
<comment type="catalytic activity">
    <reaction evidence="8 9">
        <text>tRNA(Arg) + L-arginine + ATP = L-arginyl-tRNA(Arg) + AMP + diphosphate</text>
        <dbReference type="Rhea" id="RHEA:20301"/>
        <dbReference type="Rhea" id="RHEA-COMP:9658"/>
        <dbReference type="Rhea" id="RHEA-COMP:9673"/>
        <dbReference type="ChEBI" id="CHEBI:30616"/>
        <dbReference type="ChEBI" id="CHEBI:32682"/>
        <dbReference type="ChEBI" id="CHEBI:33019"/>
        <dbReference type="ChEBI" id="CHEBI:78442"/>
        <dbReference type="ChEBI" id="CHEBI:78513"/>
        <dbReference type="ChEBI" id="CHEBI:456215"/>
        <dbReference type="EC" id="6.1.1.19"/>
    </reaction>
</comment>
<dbReference type="InterPro" id="IPR001278">
    <property type="entry name" value="Arg-tRNA-ligase"/>
</dbReference>
<evidence type="ECO:0000256" key="5">
    <source>
        <dbReference type="ARBA" id="ARBA00022840"/>
    </source>
</evidence>
<evidence type="ECO:0000313" key="13">
    <source>
        <dbReference type="Proteomes" id="UP000002654"/>
    </source>
</evidence>
<keyword evidence="5 9" id="KW-0067">ATP-binding</keyword>
<keyword evidence="6 9" id="KW-0648">Protein biosynthesis</keyword>
<dbReference type="eggNOG" id="arCOG00487">
    <property type="taxonomic scope" value="Archaea"/>
</dbReference>
<dbReference type="HOGENOM" id="CLU_006406_6_1_2"/>
<dbReference type="GO" id="GO:0005524">
    <property type="term" value="F:ATP binding"/>
    <property type="evidence" value="ECO:0007669"/>
    <property type="project" value="UniProtKB-UniRule"/>
</dbReference>
<dbReference type="PATRIC" id="fig|768679.9.peg.2022"/>
<dbReference type="NCBIfam" id="NF002446">
    <property type="entry name" value="PRK01611.3-3"/>
    <property type="match status" value="1"/>
</dbReference>
<dbReference type="AlphaFoldDB" id="G4RM17"/>
<evidence type="ECO:0000256" key="3">
    <source>
        <dbReference type="ARBA" id="ARBA00022598"/>
    </source>
</evidence>
<evidence type="ECO:0000256" key="2">
    <source>
        <dbReference type="ARBA" id="ARBA00022490"/>
    </source>
</evidence>
<evidence type="ECO:0000256" key="9">
    <source>
        <dbReference type="HAMAP-Rule" id="MF_00123"/>
    </source>
</evidence>
<dbReference type="SUPFAM" id="SSF47323">
    <property type="entry name" value="Anticodon-binding domain of a subclass of class I aminoacyl-tRNA synthetases"/>
    <property type="match status" value="1"/>
</dbReference>
<dbReference type="Gene3D" id="1.10.730.10">
    <property type="entry name" value="Isoleucyl-tRNA Synthetase, Domain 1"/>
    <property type="match status" value="1"/>
</dbReference>
<keyword evidence="7 9" id="KW-0030">Aminoacyl-tRNA synthetase</keyword>
<dbReference type="EMBL" id="FN869859">
    <property type="protein sequence ID" value="CCC82612.1"/>
    <property type="molecule type" value="Genomic_DNA"/>
</dbReference>
<dbReference type="KEGG" id="ttn:TTX_1998"/>
<protein>
    <recommendedName>
        <fullName evidence="9">Arginine--tRNA ligase</fullName>
        <ecNumber evidence="9">6.1.1.19</ecNumber>
    </recommendedName>
    <alternativeName>
        <fullName evidence="9">Arginyl-tRNA synthetase</fullName>
        <shortName evidence="9">ArgRS</shortName>
    </alternativeName>
</protein>
<dbReference type="EC" id="6.1.1.19" evidence="9"/>
<keyword evidence="4 9" id="KW-0547">Nucleotide-binding</keyword>
<dbReference type="FunFam" id="1.10.730.10:FF:000006">
    <property type="entry name" value="Arginyl-tRNA synthetase 2, mitochondrial"/>
    <property type="match status" value="1"/>
</dbReference>
<dbReference type="GO" id="GO:0004814">
    <property type="term" value="F:arginine-tRNA ligase activity"/>
    <property type="evidence" value="ECO:0007669"/>
    <property type="project" value="UniProtKB-UniRule"/>
</dbReference>
<dbReference type="Pfam" id="PF00750">
    <property type="entry name" value="tRNA-synt_1d"/>
    <property type="match status" value="2"/>
</dbReference>
<evidence type="ECO:0000256" key="4">
    <source>
        <dbReference type="ARBA" id="ARBA00022741"/>
    </source>
</evidence>
<evidence type="ECO:0000256" key="1">
    <source>
        <dbReference type="ARBA" id="ARBA00005594"/>
    </source>
</evidence>
<reference evidence="12 13" key="1">
    <citation type="journal article" date="2011" name="PLoS ONE">
        <title>The complete genome sequence of Thermoproteus tenax: a physiologically versatile member of the Crenarchaeota.</title>
        <authorList>
            <person name="Siebers B."/>
            <person name="Zaparty M."/>
            <person name="Raddatz G."/>
            <person name="Tjaden B."/>
            <person name="Albers S.V."/>
            <person name="Bell S.D."/>
            <person name="Blombach F."/>
            <person name="Kletzin A."/>
            <person name="Kyrpides N."/>
            <person name="Lanz C."/>
            <person name="Plagens A."/>
            <person name="Rampp M."/>
            <person name="Rosinus A."/>
            <person name="von Jan M."/>
            <person name="Makarova K.S."/>
            <person name="Klenk H.P."/>
            <person name="Schuster S.C."/>
            <person name="Hensel R."/>
        </authorList>
    </citation>
    <scope>NUCLEOTIDE SEQUENCE [LARGE SCALE GENOMIC DNA]</scope>
    <source>
        <strain evidence="13">ATCC 35583 / DSM 2078 / JCM 9277 / NBRC 100435 / Kra 1</strain>
    </source>
</reference>
<proteinExistence type="inferred from homology"/>
<dbReference type="InterPro" id="IPR008909">
    <property type="entry name" value="DALR_anticod-bd"/>
</dbReference>
<evidence type="ECO:0000256" key="7">
    <source>
        <dbReference type="ARBA" id="ARBA00023146"/>
    </source>
</evidence>
<comment type="subcellular location">
    <subcellularLocation>
        <location evidence="9">Cytoplasm</location>
    </subcellularLocation>
</comment>
<dbReference type="PANTHER" id="PTHR11956">
    <property type="entry name" value="ARGINYL-TRNA SYNTHETASE"/>
    <property type="match status" value="1"/>
</dbReference>